<feature type="transmembrane region" description="Helical" evidence="1">
    <location>
        <begin position="30"/>
        <end position="47"/>
    </location>
</feature>
<proteinExistence type="predicted"/>
<reference evidence="2" key="1">
    <citation type="submission" date="2015-07" db="EMBL/GenBank/DDBJ databases">
        <title>MeaNS - Measles Nucleotide Surveillance Program.</title>
        <authorList>
            <person name="Tran T."/>
            <person name="Druce J."/>
        </authorList>
    </citation>
    <scope>NUCLEOTIDE SEQUENCE</scope>
    <source>
        <strain evidence="2">UCB-OBI-ISO-001</strain>
        <tissue evidence="2">Gonad</tissue>
    </source>
</reference>
<keyword evidence="1" id="KW-0812">Transmembrane</keyword>
<keyword evidence="1" id="KW-1133">Transmembrane helix</keyword>
<organism evidence="2">
    <name type="scientific">Octopus bimaculoides</name>
    <name type="common">California two-spotted octopus</name>
    <dbReference type="NCBI Taxonomy" id="37653"/>
    <lineage>
        <taxon>Eukaryota</taxon>
        <taxon>Metazoa</taxon>
        <taxon>Spiralia</taxon>
        <taxon>Lophotrochozoa</taxon>
        <taxon>Mollusca</taxon>
        <taxon>Cephalopoda</taxon>
        <taxon>Coleoidea</taxon>
        <taxon>Octopodiformes</taxon>
        <taxon>Octopoda</taxon>
        <taxon>Incirrata</taxon>
        <taxon>Octopodidae</taxon>
        <taxon>Octopus</taxon>
    </lineage>
</organism>
<gene>
    <name evidence="2" type="ORF">OCBIM_22032115mg</name>
</gene>
<dbReference type="AlphaFoldDB" id="A0A0L8GKG6"/>
<sequence>MLTDKHLDTNTDIYITTHTLASTHKYKQSFQYYLCVLYVKICAQIYLKISITAFKKYTYF</sequence>
<evidence type="ECO:0000313" key="2">
    <source>
        <dbReference type="EMBL" id="KOF77443.1"/>
    </source>
</evidence>
<dbReference type="EMBL" id="KQ421451">
    <property type="protein sequence ID" value="KOF77443.1"/>
    <property type="molecule type" value="Genomic_DNA"/>
</dbReference>
<evidence type="ECO:0000256" key="1">
    <source>
        <dbReference type="SAM" id="Phobius"/>
    </source>
</evidence>
<name>A0A0L8GKG6_OCTBM</name>
<keyword evidence="1" id="KW-0472">Membrane</keyword>
<protein>
    <submittedName>
        <fullName evidence="2">Uncharacterized protein</fullName>
    </submittedName>
</protein>
<accession>A0A0L8GKG6</accession>